<dbReference type="RefSeq" id="WP_161485528.1">
    <property type="nucleotide sequence ID" value="NZ_CP019609.1"/>
</dbReference>
<reference evidence="1 2" key="1">
    <citation type="journal article" date="2010" name="Int. J. Syst. Evol. Microbiol.">
        <title>Vagococcus penaei sp. nov., isolated from spoilage microbiota of cooked shrimp (Penaeus vannamei).</title>
        <authorList>
            <person name="Jaffres E."/>
            <person name="Prevost H."/>
            <person name="Rossero A."/>
            <person name="Joffraud J.J."/>
            <person name="Dousset X."/>
        </authorList>
    </citation>
    <scope>NUCLEOTIDE SEQUENCE [LARGE SCALE GENOMIC DNA]</scope>
    <source>
        <strain evidence="1 2">CD276</strain>
    </source>
</reference>
<keyword evidence="2" id="KW-1185">Reference proteome</keyword>
<dbReference type="KEGG" id="vpi:BW732_05910"/>
<accession>A0A1Q2D5Z6</accession>
<sequence>MRVSDKYQVFNLMNTNGRRSDVINAYTIYMEILNELYEESGELDFERYPYSLKQFEFYKRAIERSPEVFKQHPKFDNFIKELNNNEELARAFQERDIEKIENLPKGESLLKVLDNGIEDRARHYTSNLVKLGFVDQKRVITPVGKTFVENRKVTRSEFENLLPIDDTNLIFLRQLLKLRVYTSEKTFFYNPMLLCIYILLEVPRVSESDLRGLVQMINPYIPVDVEKFITDFEQTSMEEIESRYIDFSEDGEYKNVKNQIVPMEKTYFEKIFKNRKSGKVPEYYDFYESLVIFLEDMSSENLDDLYKVFYSAKEKINKAFGYGKDVLNFSNYKNLNKFIDDNNDSVYFQSKNINTTIYSEFNGSKRHDTIQEYGDTFTRIIKATGIVSFKNGIAQLKYKGLWEAFFKEVALEENIFMKSSVEEYTTYEENLLSDFFKNISVDAIFDITKNNQEITIQNTVEKLGVSSKKEVKEKLVNMVNDEFEKFIKEKYPKEKVIEILSMFSDRTNDKKIKEETESSASVPTIFEYITGIAWYYISDRKYDLFSSFKLSMNADFIPETHAGGGDGDIIAVYEDEIVMLEVTLMNKQAQKRGEWEPVLRHATNLTIDESPKQVTTIFVADELDANTINIWRAVATVPLISSREVENEGKFAENVKIMPIKNLELVNILENNVNATSIIKEIGDSFDKLEMNFDLGWRENIMSQLS</sequence>
<evidence type="ECO:0000313" key="2">
    <source>
        <dbReference type="Proteomes" id="UP000188246"/>
    </source>
</evidence>
<organism evidence="1 2">
    <name type="scientific">Vagococcus penaei</name>
    <dbReference type="NCBI Taxonomy" id="633807"/>
    <lineage>
        <taxon>Bacteria</taxon>
        <taxon>Bacillati</taxon>
        <taxon>Bacillota</taxon>
        <taxon>Bacilli</taxon>
        <taxon>Lactobacillales</taxon>
        <taxon>Enterococcaceae</taxon>
        <taxon>Vagococcus</taxon>
    </lineage>
</organism>
<evidence type="ECO:0008006" key="3">
    <source>
        <dbReference type="Google" id="ProtNLM"/>
    </source>
</evidence>
<dbReference type="Pfam" id="PF09491">
    <property type="entry name" value="RE_AlwI"/>
    <property type="match status" value="1"/>
</dbReference>
<dbReference type="EMBL" id="CP019609">
    <property type="protein sequence ID" value="AQP53818.1"/>
    <property type="molecule type" value="Genomic_DNA"/>
</dbReference>
<dbReference type="Proteomes" id="UP000188246">
    <property type="component" value="Chromosome"/>
</dbReference>
<name>A0A1Q2D5Z6_9ENTE</name>
<gene>
    <name evidence="1" type="ORF">BW732_05910</name>
</gene>
<proteinExistence type="predicted"/>
<evidence type="ECO:0000313" key="1">
    <source>
        <dbReference type="EMBL" id="AQP53818.1"/>
    </source>
</evidence>
<dbReference type="InterPro" id="IPR018573">
    <property type="entry name" value="Restrct_endonuc_II_AlwI"/>
</dbReference>
<dbReference type="Gene3D" id="3.40.91.50">
    <property type="match status" value="1"/>
</dbReference>
<protein>
    <recommendedName>
        <fullName evidence="3">AlwI family type II restriction endonuclease</fullName>
    </recommendedName>
</protein>
<dbReference type="AlphaFoldDB" id="A0A1Q2D5Z6"/>